<reference evidence="4" key="1">
    <citation type="submission" date="2021-02" db="EMBL/GenBank/DDBJ databases">
        <authorList>
            <person name="Nowell W R."/>
        </authorList>
    </citation>
    <scope>NUCLEOTIDE SEQUENCE</scope>
</reference>
<dbReference type="Proteomes" id="UP000681720">
    <property type="component" value="Unassembled WGS sequence"/>
</dbReference>
<feature type="compositionally biased region" description="Low complexity" evidence="1">
    <location>
        <begin position="74"/>
        <end position="85"/>
    </location>
</feature>
<sequence>MGKHRHKKSFYDVDEDDLSSSHKHHRHRHRRTHSPDKQDETKQRVPSIVSFHNSKIEDDEVALLSPPTKRHRSSSSSNTSRSPSKVLLQLIEDPEFLANAGPKAKEFAETARQLLAKPDLDPTTQQIICAMAQAAVNAGKRFSSSSSTPADQCVDEISVTNSGSYSSSTLLSPTLSSASNSSTSNTPQQQFHPVTSSEENKTSTEPESDEDILIKQMIERAMKFTQQGDTRHAQHLLGIIHEKLSNKRKRAAAAAAAASLSNGNDNEKLKISPANEFHLLSNEDSHIGHHHKVPPAGLEQSNDYPNTTCFSYPPPPPLPPPPPPPPSSLPDTNSITSPSVSVPPMEQVQELLSNPSEVQDILKRLFGANDNQRTTPPEEYQMQSHLSATSSYHYQSLPMPYNNSLMYSSLSSRLNNNSQSLRGPPTAETQPYNSSLAFMQGNRRNLPPLQTTDRCFSSSNNKIKQPNRPFSFPASSNNAGVMPALPNTPPPISYALPLMKVNPTFSFGPSTPTPPESIPPRWSNNQNEQQQQQQRGFHPFWCATCALGFPHQIAYQDHLRSHVPCTIPGCSYAATEQLVRIHHMNIHENNIRNRMNNNNNNVFHQTRPMLQPLNPPWPLMRM</sequence>
<dbReference type="Proteomes" id="UP000663824">
    <property type="component" value="Unassembled WGS sequence"/>
</dbReference>
<feature type="region of interest" description="Disordered" evidence="1">
    <location>
        <begin position="1"/>
        <end position="87"/>
    </location>
</feature>
<dbReference type="PROSITE" id="PS00028">
    <property type="entry name" value="ZINC_FINGER_C2H2_1"/>
    <property type="match status" value="1"/>
</dbReference>
<feature type="region of interest" description="Disordered" evidence="1">
    <location>
        <begin position="505"/>
        <end position="534"/>
    </location>
</feature>
<feature type="region of interest" description="Disordered" evidence="1">
    <location>
        <begin position="286"/>
        <end position="343"/>
    </location>
</feature>
<dbReference type="AlphaFoldDB" id="A0A815QCA0"/>
<feature type="compositionally biased region" description="Polar residues" evidence="1">
    <location>
        <begin position="187"/>
        <end position="197"/>
    </location>
</feature>
<dbReference type="EMBL" id="CAJNOV010005912">
    <property type="protein sequence ID" value="CAF1229866.1"/>
    <property type="molecule type" value="Genomic_DNA"/>
</dbReference>
<feature type="compositionally biased region" description="Polar residues" evidence="1">
    <location>
        <begin position="299"/>
        <end position="310"/>
    </location>
</feature>
<dbReference type="SMART" id="SM00355">
    <property type="entry name" value="ZnF_C2H2"/>
    <property type="match status" value="2"/>
</dbReference>
<dbReference type="EMBL" id="CAJOBJ010005441">
    <property type="protein sequence ID" value="CAF4031547.1"/>
    <property type="molecule type" value="Genomic_DNA"/>
</dbReference>
<comment type="caution">
    <text evidence="4">The sequence shown here is derived from an EMBL/GenBank/DDBJ whole genome shotgun (WGS) entry which is preliminary data.</text>
</comment>
<dbReference type="Proteomes" id="UP000663855">
    <property type="component" value="Unassembled WGS sequence"/>
</dbReference>
<dbReference type="Proteomes" id="UP000663834">
    <property type="component" value="Unassembled WGS sequence"/>
</dbReference>
<dbReference type="OrthoDB" id="273070at2759"/>
<feature type="compositionally biased region" description="Basic and acidic residues" evidence="1">
    <location>
        <begin position="33"/>
        <end position="43"/>
    </location>
</feature>
<dbReference type="InterPro" id="IPR013087">
    <property type="entry name" value="Znf_C2H2_type"/>
</dbReference>
<evidence type="ECO:0000313" key="4">
    <source>
        <dbReference type="EMBL" id="CAF1459857.1"/>
    </source>
</evidence>
<organism evidence="4 8">
    <name type="scientific">Rotaria magnacalcarata</name>
    <dbReference type="NCBI Taxonomy" id="392030"/>
    <lineage>
        <taxon>Eukaryota</taxon>
        <taxon>Metazoa</taxon>
        <taxon>Spiralia</taxon>
        <taxon>Gnathifera</taxon>
        <taxon>Rotifera</taxon>
        <taxon>Eurotatoria</taxon>
        <taxon>Bdelloidea</taxon>
        <taxon>Philodinida</taxon>
        <taxon>Philodinidae</taxon>
        <taxon>Rotaria</taxon>
    </lineage>
</organism>
<gene>
    <name evidence="6" type="ORF">BYL167_LOCUS13708</name>
    <name evidence="3" type="ORF">CJN711_LOCUS13443</name>
    <name evidence="7" type="ORF">GIL414_LOCUS13426</name>
    <name evidence="4" type="ORF">KQP761_LOCUS12454</name>
    <name evidence="5" type="ORF">MBJ925_LOCUS16629</name>
</gene>
<accession>A0A815QCA0</accession>
<evidence type="ECO:0000313" key="8">
    <source>
        <dbReference type="Proteomes" id="UP000663834"/>
    </source>
</evidence>
<dbReference type="Proteomes" id="UP000681967">
    <property type="component" value="Unassembled WGS sequence"/>
</dbReference>
<proteinExistence type="predicted"/>
<feature type="compositionally biased region" description="Basic residues" evidence="1">
    <location>
        <begin position="21"/>
        <end position="32"/>
    </location>
</feature>
<evidence type="ECO:0000313" key="5">
    <source>
        <dbReference type="EMBL" id="CAF2070472.1"/>
    </source>
</evidence>
<name>A0A815QCA0_9BILA</name>
<feature type="region of interest" description="Disordered" evidence="1">
    <location>
        <begin position="162"/>
        <end position="209"/>
    </location>
</feature>
<dbReference type="EMBL" id="CAJNRE010008061">
    <property type="protein sequence ID" value="CAF2070472.1"/>
    <property type="molecule type" value="Genomic_DNA"/>
</dbReference>
<protein>
    <recommendedName>
        <fullName evidence="2">C2H2-type domain-containing protein</fullName>
    </recommendedName>
</protein>
<evidence type="ECO:0000256" key="1">
    <source>
        <dbReference type="SAM" id="MobiDB-lite"/>
    </source>
</evidence>
<evidence type="ECO:0000313" key="7">
    <source>
        <dbReference type="EMBL" id="CAF4031547.1"/>
    </source>
</evidence>
<evidence type="ECO:0000313" key="3">
    <source>
        <dbReference type="EMBL" id="CAF1229866.1"/>
    </source>
</evidence>
<evidence type="ECO:0000259" key="2">
    <source>
        <dbReference type="PROSITE" id="PS00028"/>
    </source>
</evidence>
<dbReference type="EMBL" id="CAJNOW010005727">
    <property type="protein sequence ID" value="CAF1459857.1"/>
    <property type="molecule type" value="Genomic_DNA"/>
</dbReference>
<evidence type="ECO:0000313" key="6">
    <source>
        <dbReference type="EMBL" id="CAF4001470.1"/>
    </source>
</evidence>
<dbReference type="EMBL" id="CAJOBH010004748">
    <property type="protein sequence ID" value="CAF4001470.1"/>
    <property type="molecule type" value="Genomic_DNA"/>
</dbReference>
<feature type="compositionally biased region" description="Low complexity" evidence="1">
    <location>
        <begin position="524"/>
        <end position="534"/>
    </location>
</feature>
<feature type="compositionally biased region" description="Pro residues" evidence="1">
    <location>
        <begin position="312"/>
        <end position="328"/>
    </location>
</feature>
<feature type="compositionally biased region" description="Low complexity" evidence="1">
    <location>
        <begin position="162"/>
        <end position="186"/>
    </location>
</feature>
<feature type="domain" description="C2H2-type" evidence="2">
    <location>
        <begin position="542"/>
        <end position="562"/>
    </location>
</feature>
<feature type="compositionally biased region" description="Polar residues" evidence="1">
    <location>
        <begin position="331"/>
        <end position="340"/>
    </location>
</feature>